<protein>
    <recommendedName>
        <fullName evidence="4">RNA pyrophosphohydrolase</fullName>
        <ecNumber evidence="4">3.6.1.-</ecNumber>
    </recommendedName>
    <alternativeName>
        <fullName evidence="4">(Di)nucleoside polyphosphate hydrolase</fullName>
    </alternativeName>
</protein>
<dbReference type="GeneID" id="93262274"/>
<dbReference type="InterPro" id="IPR000086">
    <property type="entry name" value="NUDIX_hydrolase_dom"/>
</dbReference>
<dbReference type="SUPFAM" id="SSF55811">
    <property type="entry name" value="Nudix"/>
    <property type="match status" value="1"/>
</dbReference>
<feature type="domain" description="Nudix hydrolase" evidence="5">
    <location>
        <begin position="6"/>
        <end position="149"/>
    </location>
</feature>
<dbReference type="AlphaFoldDB" id="A0AAX2J2Z6"/>
<dbReference type="NCBIfam" id="NF001938">
    <property type="entry name" value="PRK00714.1-5"/>
    <property type="match status" value="1"/>
</dbReference>
<comment type="function">
    <text evidence="4">Accelerates the degradation of transcripts by removing pyrophosphate from the 5'-end of triphosphorylated RNA, leading to a more labile monophosphorylated state that can stimulate subsequent ribonuclease cleavage.</text>
</comment>
<proteinExistence type="inferred from homology"/>
<evidence type="ECO:0000256" key="2">
    <source>
        <dbReference type="ARBA" id="ARBA00001946"/>
    </source>
</evidence>
<dbReference type="InterPro" id="IPR015797">
    <property type="entry name" value="NUDIX_hydrolase-like_dom_sf"/>
</dbReference>
<comment type="cofactor">
    <cofactor evidence="4">
        <name>a divalent metal cation</name>
        <dbReference type="ChEBI" id="CHEBI:60240"/>
    </cofactor>
</comment>
<gene>
    <name evidence="4 6" type="primary">rppH</name>
    <name evidence="4" type="synonym">nudH</name>
    <name evidence="6" type="ORF">NCTC10529_00974</name>
</gene>
<dbReference type="Gene3D" id="3.90.79.10">
    <property type="entry name" value="Nucleoside Triphosphate Pyrophosphohydrolase"/>
    <property type="match status" value="1"/>
</dbReference>
<dbReference type="EMBL" id="LS483426">
    <property type="protein sequence ID" value="SQH24781.1"/>
    <property type="molecule type" value="Genomic_DNA"/>
</dbReference>
<dbReference type="PANTHER" id="PTHR43736">
    <property type="entry name" value="ADP-RIBOSE PYROPHOSPHATASE"/>
    <property type="match status" value="1"/>
</dbReference>
<dbReference type="InterPro" id="IPR022927">
    <property type="entry name" value="RppH"/>
</dbReference>
<dbReference type="EC" id="3.6.1.-" evidence="4"/>
<dbReference type="FunFam" id="3.90.79.10:FF:000001">
    <property type="entry name" value="RNA pyrophosphohydrolase"/>
    <property type="match status" value="1"/>
</dbReference>
<name>A0AAX2J2Z6_KINKI</name>
<dbReference type="HAMAP" id="MF_00298">
    <property type="entry name" value="Nudix_RppH"/>
    <property type="match status" value="1"/>
</dbReference>
<feature type="short sequence motif" description="Nudix box" evidence="4">
    <location>
        <begin position="38"/>
        <end position="59"/>
    </location>
</feature>
<dbReference type="InterPro" id="IPR020476">
    <property type="entry name" value="Nudix_hydrolase"/>
</dbReference>
<comment type="cofactor">
    <cofactor evidence="1">
        <name>Mn(2+)</name>
        <dbReference type="ChEBI" id="CHEBI:29035"/>
    </cofactor>
</comment>
<dbReference type="RefSeq" id="WP_003785518.1">
    <property type="nucleotide sequence ID" value="NZ_CP045141.1"/>
</dbReference>
<accession>A0AAX2J2Z6</accession>
<evidence type="ECO:0000256" key="3">
    <source>
        <dbReference type="ARBA" id="ARBA00022801"/>
    </source>
</evidence>
<dbReference type="NCBIfam" id="NF001937">
    <property type="entry name" value="PRK00714.1-4"/>
    <property type="match status" value="1"/>
</dbReference>
<keyword evidence="3 4" id="KW-0378">Hydrolase</keyword>
<dbReference type="GO" id="GO:0034353">
    <property type="term" value="F:mRNA 5'-diphosphatase activity"/>
    <property type="evidence" value="ECO:0007669"/>
    <property type="project" value="UniProtKB-ARBA"/>
</dbReference>
<dbReference type="PROSITE" id="PS51462">
    <property type="entry name" value="NUDIX"/>
    <property type="match status" value="1"/>
</dbReference>
<dbReference type="PRINTS" id="PR00502">
    <property type="entry name" value="NUDIXFAMILY"/>
</dbReference>
<dbReference type="CDD" id="cd03671">
    <property type="entry name" value="NUDIX_Ap4A_hydrolase_plant_like"/>
    <property type="match status" value="1"/>
</dbReference>
<evidence type="ECO:0000259" key="5">
    <source>
        <dbReference type="PROSITE" id="PS51462"/>
    </source>
</evidence>
<dbReference type="Pfam" id="PF00293">
    <property type="entry name" value="NUDIX"/>
    <property type="match status" value="1"/>
</dbReference>
<organism evidence="6 7">
    <name type="scientific">Kingella kingae</name>
    <dbReference type="NCBI Taxonomy" id="504"/>
    <lineage>
        <taxon>Bacteria</taxon>
        <taxon>Pseudomonadati</taxon>
        <taxon>Pseudomonadota</taxon>
        <taxon>Betaproteobacteria</taxon>
        <taxon>Neisseriales</taxon>
        <taxon>Neisseriaceae</taxon>
        <taxon>Kingella</taxon>
    </lineage>
</organism>
<evidence type="ECO:0000313" key="6">
    <source>
        <dbReference type="EMBL" id="SQH24781.1"/>
    </source>
</evidence>
<evidence type="ECO:0000256" key="1">
    <source>
        <dbReference type="ARBA" id="ARBA00001936"/>
    </source>
</evidence>
<dbReference type="PROSITE" id="PS00893">
    <property type="entry name" value="NUDIX_BOX"/>
    <property type="match status" value="1"/>
</dbReference>
<dbReference type="PANTHER" id="PTHR43736:SF1">
    <property type="entry name" value="DIHYDRONEOPTERIN TRIPHOSPHATE DIPHOSPHATASE"/>
    <property type="match status" value="1"/>
</dbReference>
<dbReference type="Proteomes" id="UP000248598">
    <property type="component" value="Chromosome 1"/>
</dbReference>
<sequence length="181" mass="21545">MLDREGYRPNVGIILTNQDNQVFWGKRVKENSWQFPQGGIKPGESPETAMYRELLEEVGLLPQHVKILGRTRDWLRYDVPTSWIRREWRGSYRGQKQIWFLLRLVGQDSDVHLRASSQPEFDDWRWYEYWAPIDEVIMFKKQVYESALTELSRFLRGLESLGEYHARSLELRLQAASAQQK</sequence>
<comment type="similarity">
    <text evidence="4">Belongs to the Nudix hydrolase family. RppH subfamily.</text>
</comment>
<reference evidence="6 7" key="1">
    <citation type="submission" date="2018-06" db="EMBL/GenBank/DDBJ databases">
        <authorList>
            <consortium name="Pathogen Informatics"/>
            <person name="Doyle S."/>
        </authorList>
    </citation>
    <scope>NUCLEOTIDE SEQUENCE [LARGE SCALE GENOMIC DNA]</scope>
    <source>
        <strain evidence="6 7">NCTC10529</strain>
    </source>
</reference>
<evidence type="ECO:0000313" key="7">
    <source>
        <dbReference type="Proteomes" id="UP000248598"/>
    </source>
</evidence>
<comment type="cofactor">
    <cofactor evidence="2">
        <name>Mg(2+)</name>
        <dbReference type="ChEBI" id="CHEBI:18420"/>
    </cofactor>
</comment>
<evidence type="ECO:0000256" key="4">
    <source>
        <dbReference type="HAMAP-Rule" id="MF_00298"/>
    </source>
</evidence>
<dbReference type="NCBIfam" id="NF001935">
    <property type="entry name" value="PRK00714.1-2"/>
    <property type="match status" value="1"/>
</dbReference>
<dbReference type="InterPro" id="IPR020084">
    <property type="entry name" value="NUDIX_hydrolase_CS"/>
</dbReference>